<sequence length="182" mass="18921">MNQDLVKRVTIGSVAAAGALVMGVTTASASPMETSGPGEVPPCTSEQLKLSASEPEQSEGSDAQYELMLSFKNISDRSCGVAGLPAVDLVGPEQAPYGDRYRLTNGGQPGEFLALVPGQAEEVAQVTVLTSEEGEDDAWTPETIEATPPGQTAPLILEWSEDLPVLRQDGATSPGSYVQGIS</sequence>
<dbReference type="EMBL" id="NKYE01000015">
    <property type="protein sequence ID" value="OZM71109.1"/>
    <property type="molecule type" value="Genomic_DNA"/>
</dbReference>
<reference evidence="4 5" key="1">
    <citation type="submission" date="2017-07" db="EMBL/GenBank/DDBJ databases">
        <title>Amycolatopsis antarcticus sp. nov., isolated from the surface of an Antarcticus brown macroalga.</title>
        <authorList>
            <person name="Wang J."/>
            <person name="Leiva S."/>
            <person name="Huang J."/>
            <person name="Huang Y."/>
        </authorList>
    </citation>
    <scope>NUCLEOTIDE SEQUENCE [LARGE SCALE GENOMIC DNA]</scope>
    <source>
        <strain evidence="4 5">AU-G6</strain>
    </source>
</reference>
<feature type="domain" description="DUF4232" evidence="3">
    <location>
        <begin position="43"/>
        <end position="162"/>
    </location>
</feature>
<evidence type="ECO:0000313" key="4">
    <source>
        <dbReference type="EMBL" id="OZM71109.1"/>
    </source>
</evidence>
<keyword evidence="2" id="KW-0732">Signal</keyword>
<feature type="compositionally biased region" description="Polar residues" evidence="1">
    <location>
        <begin position="44"/>
        <end position="61"/>
    </location>
</feature>
<dbReference type="OrthoDB" id="3480105at2"/>
<organism evidence="4 5">
    <name type="scientific">Amycolatopsis antarctica</name>
    <dbReference type="NCBI Taxonomy" id="1854586"/>
    <lineage>
        <taxon>Bacteria</taxon>
        <taxon>Bacillati</taxon>
        <taxon>Actinomycetota</taxon>
        <taxon>Actinomycetes</taxon>
        <taxon>Pseudonocardiales</taxon>
        <taxon>Pseudonocardiaceae</taxon>
        <taxon>Amycolatopsis</taxon>
    </lineage>
</organism>
<evidence type="ECO:0000313" key="5">
    <source>
        <dbReference type="Proteomes" id="UP000242444"/>
    </source>
</evidence>
<comment type="caution">
    <text evidence="4">The sequence shown here is derived from an EMBL/GenBank/DDBJ whole genome shotgun (WGS) entry which is preliminary data.</text>
</comment>
<evidence type="ECO:0000256" key="2">
    <source>
        <dbReference type="SAM" id="SignalP"/>
    </source>
</evidence>
<feature type="chain" id="PRO_5013283473" description="DUF4232 domain-containing protein" evidence="2">
    <location>
        <begin position="30"/>
        <end position="182"/>
    </location>
</feature>
<feature type="signal peptide" evidence="2">
    <location>
        <begin position="1"/>
        <end position="29"/>
    </location>
</feature>
<feature type="region of interest" description="Disordered" evidence="1">
    <location>
        <begin position="28"/>
        <end position="62"/>
    </location>
</feature>
<dbReference type="Proteomes" id="UP000242444">
    <property type="component" value="Unassembled WGS sequence"/>
</dbReference>
<dbReference type="InterPro" id="IPR025326">
    <property type="entry name" value="DUF4232"/>
</dbReference>
<keyword evidence="5" id="KW-1185">Reference proteome</keyword>
<dbReference type="AlphaFoldDB" id="A0A263CYS1"/>
<proteinExistence type="predicted"/>
<protein>
    <recommendedName>
        <fullName evidence="3">DUF4232 domain-containing protein</fullName>
    </recommendedName>
</protein>
<gene>
    <name evidence="4" type="ORF">CFN78_21830</name>
</gene>
<name>A0A263CYS1_9PSEU</name>
<dbReference type="RefSeq" id="WP_094864729.1">
    <property type="nucleotide sequence ID" value="NZ_NKYE01000015.1"/>
</dbReference>
<evidence type="ECO:0000256" key="1">
    <source>
        <dbReference type="SAM" id="MobiDB-lite"/>
    </source>
</evidence>
<evidence type="ECO:0000259" key="3">
    <source>
        <dbReference type="Pfam" id="PF14016"/>
    </source>
</evidence>
<dbReference type="InParanoid" id="A0A263CYS1"/>
<accession>A0A263CYS1</accession>
<dbReference type="Pfam" id="PF14016">
    <property type="entry name" value="DUF4232"/>
    <property type="match status" value="1"/>
</dbReference>